<reference evidence="1 2" key="1">
    <citation type="submission" date="2023-01" db="EMBL/GenBank/DDBJ databases">
        <authorList>
            <person name="Kreplak J."/>
        </authorList>
    </citation>
    <scope>NUCLEOTIDE SEQUENCE [LARGE SCALE GENOMIC DNA]</scope>
</reference>
<keyword evidence="2" id="KW-1185">Reference proteome</keyword>
<name>A0AAV0ZST5_VICFA</name>
<organism evidence="1 2">
    <name type="scientific">Vicia faba</name>
    <name type="common">Broad bean</name>
    <name type="synonym">Faba vulgaris</name>
    <dbReference type="NCBI Taxonomy" id="3906"/>
    <lineage>
        <taxon>Eukaryota</taxon>
        <taxon>Viridiplantae</taxon>
        <taxon>Streptophyta</taxon>
        <taxon>Embryophyta</taxon>
        <taxon>Tracheophyta</taxon>
        <taxon>Spermatophyta</taxon>
        <taxon>Magnoliopsida</taxon>
        <taxon>eudicotyledons</taxon>
        <taxon>Gunneridae</taxon>
        <taxon>Pentapetalae</taxon>
        <taxon>rosids</taxon>
        <taxon>fabids</taxon>
        <taxon>Fabales</taxon>
        <taxon>Fabaceae</taxon>
        <taxon>Papilionoideae</taxon>
        <taxon>50 kb inversion clade</taxon>
        <taxon>NPAAA clade</taxon>
        <taxon>Hologalegina</taxon>
        <taxon>IRL clade</taxon>
        <taxon>Fabeae</taxon>
        <taxon>Vicia</taxon>
    </lineage>
</organism>
<sequence>MTYFLGMHDILPSQLAHTPKKYVVVVSAGDLSFVQNRYEMEKMYLHSYITYNTYQLSSLSSLASAGKEDVLAADNLSKEKDTWKGPCRPEGDVPGFSSTNYARCAQGLQLSCGLGYKRFCPTASIIVEGLNLLRVTVKRTLKGDPGTWAPAPEETLGAIVIYDPKGTLVM</sequence>
<accession>A0AAV0ZST5</accession>
<evidence type="ECO:0000313" key="1">
    <source>
        <dbReference type="EMBL" id="CAI8601550.1"/>
    </source>
</evidence>
<proteinExistence type="predicted"/>
<dbReference type="EMBL" id="OX451738">
    <property type="protein sequence ID" value="CAI8601550.1"/>
    <property type="molecule type" value="Genomic_DNA"/>
</dbReference>
<evidence type="ECO:0000313" key="2">
    <source>
        <dbReference type="Proteomes" id="UP001157006"/>
    </source>
</evidence>
<gene>
    <name evidence="1" type="ORF">VFH_III000160</name>
</gene>
<dbReference type="Proteomes" id="UP001157006">
    <property type="component" value="Chromosome 3"/>
</dbReference>
<protein>
    <submittedName>
        <fullName evidence="1">Uncharacterized protein</fullName>
    </submittedName>
</protein>
<dbReference type="AlphaFoldDB" id="A0AAV0ZST5"/>